<dbReference type="PROSITE" id="PS00678">
    <property type="entry name" value="WD_REPEATS_1"/>
    <property type="match status" value="1"/>
</dbReference>
<keyword evidence="1 3" id="KW-0853">WD repeat</keyword>
<evidence type="ECO:0000313" key="4">
    <source>
        <dbReference type="EMBL" id="CRZ06227.1"/>
    </source>
</evidence>
<dbReference type="InterPro" id="IPR039328">
    <property type="entry name" value="WDR89"/>
</dbReference>
<evidence type="ECO:0000256" key="3">
    <source>
        <dbReference type="PROSITE-ProRule" id="PRU00221"/>
    </source>
</evidence>
<dbReference type="SUPFAM" id="SSF50978">
    <property type="entry name" value="WD40 repeat-like"/>
    <property type="match status" value="1"/>
</dbReference>
<dbReference type="InterPro" id="IPR036322">
    <property type="entry name" value="WD40_repeat_dom_sf"/>
</dbReference>
<dbReference type="AlphaFoldDB" id="A0A0H5QWW1"/>
<feature type="repeat" description="WD" evidence="3">
    <location>
        <begin position="332"/>
        <end position="365"/>
    </location>
</feature>
<dbReference type="PANTHER" id="PTHR22889">
    <property type="entry name" value="WD REPEAT-CONTAINING PROTEIN 89"/>
    <property type="match status" value="1"/>
</dbReference>
<accession>A0A0H5QWW1</accession>
<dbReference type="Pfam" id="PF00400">
    <property type="entry name" value="WD40"/>
    <property type="match status" value="1"/>
</dbReference>
<feature type="non-terminal residue" evidence="4">
    <location>
        <position position="1"/>
    </location>
</feature>
<dbReference type="PROSITE" id="PS50294">
    <property type="entry name" value="WD_REPEATS_REGION"/>
    <property type="match status" value="1"/>
</dbReference>
<dbReference type="PANTHER" id="PTHR22889:SF0">
    <property type="entry name" value="WD REPEAT-CONTAINING PROTEIN 89"/>
    <property type="match status" value="1"/>
</dbReference>
<dbReference type="EMBL" id="HACM01005785">
    <property type="protein sequence ID" value="CRZ06227.1"/>
    <property type="molecule type" value="Transcribed_RNA"/>
</dbReference>
<protein>
    <recommendedName>
        <fullName evidence="5">Anaphase-promoting complex subunit 4 WD40 domain-containing protein</fullName>
    </recommendedName>
</protein>
<dbReference type="InterPro" id="IPR015943">
    <property type="entry name" value="WD40/YVTN_repeat-like_dom_sf"/>
</dbReference>
<dbReference type="Gene3D" id="2.130.10.10">
    <property type="entry name" value="YVTN repeat-like/Quinoprotein amine dehydrogenase"/>
    <property type="match status" value="2"/>
</dbReference>
<name>A0A0H5QWW1_9EUKA</name>
<proteinExistence type="predicted"/>
<dbReference type="InterPro" id="IPR019775">
    <property type="entry name" value="WD40_repeat_CS"/>
</dbReference>
<evidence type="ECO:0008006" key="5">
    <source>
        <dbReference type="Google" id="ProtNLM"/>
    </source>
</evidence>
<dbReference type="InterPro" id="IPR001680">
    <property type="entry name" value="WD40_rpt"/>
</dbReference>
<reference evidence="4" key="1">
    <citation type="submission" date="2015-04" db="EMBL/GenBank/DDBJ databases">
        <title>The genome sequence of the plant pathogenic Rhizarian Plasmodiophora brassicae reveals insights in its biotrophic life cycle and the origin of chitin synthesis.</title>
        <authorList>
            <person name="Schwelm A."/>
            <person name="Fogelqvist J."/>
            <person name="Knaust A."/>
            <person name="Julke S."/>
            <person name="Lilja T."/>
            <person name="Dhandapani V."/>
            <person name="Bonilla-Rosso G."/>
            <person name="Karlsson M."/>
            <person name="Shevchenko A."/>
            <person name="Choi S.R."/>
            <person name="Kim H.G."/>
            <person name="Park J.Y."/>
            <person name="Lim Y.P."/>
            <person name="Ludwig-Muller J."/>
            <person name="Dixelius C."/>
        </authorList>
    </citation>
    <scope>NUCLEOTIDE SEQUENCE</scope>
    <source>
        <tissue evidence="4">Potato root galls</tissue>
    </source>
</reference>
<dbReference type="SMART" id="SM00320">
    <property type="entry name" value="WD40"/>
    <property type="match status" value="3"/>
</dbReference>
<sequence length="365" mass="40086">TAAIMGYTRPEPLLERNTPASNPVDARGSAITDIDCDPRFVSPRILALPSWKPTQSAFAADQLDAECVLFMVRCAGEDRIAVATSSETVRVYDSNTLQQIHALSHHTDAIRSLRAGLDPNCLFTASEDKKWTMIDLRTGTVAVSVSHAESLFSFDCNGTLAAAGCDTFGDIALWDIRSLSNQLGVLDEFHTEEVRDIRFHPSFKSLLFSGSIDCLINKFDLNASTLDDALVSVFNTNQSIRSFNFFGNNHDFIHCISEIESMTLCSIENTEVVGFFPDVCETLSGEISTRYLVDCHFDPLSQRLCLISGNYYGDVLGSFVARDSFEPAMTLFNGHSSGVRSSCILNGKILTGGEDSRIVSWNLNT</sequence>
<dbReference type="PROSITE" id="PS50082">
    <property type="entry name" value="WD_REPEATS_2"/>
    <property type="match status" value="1"/>
</dbReference>
<evidence type="ECO:0000256" key="2">
    <source>
        <dbReference type="ARBA" id="ARBA00022737"/>
    </source>
</evidence>
<organism evidence="4">
    <name type="scientific">Spongospora subterranea</name>
    <dbReference type="NCBI Taxonomy" id="70186"/>
    <lineage>
        <taxon>Eukaryota</taxon>
        <taxon>Sar</taxon>
        <taxon>Rhizaria</taxon>
        <taxon>Endomyxa</taxon>
        <taxon>Phytomyxea</taxon>
        <taxon>Plasmodiophorida</taxon>
        <taxon>Plasmodiophoridae</taxon>
        <taxon>Spongospora</taxon>
    </lineage>
</organism>
<evidence type="ECO:0000256" key="1">
    <source>
        <dbReference type="ARBA" id="ARBA00022574"/>
    </source>
</evidence>
<keyword evidence="2" id="KW-0677">Repeat</keyword>